<protein>
    <recommendedName>
        <fullName evidence="1">Glycosyltransferase 2-like domain-containing protein</fullName>
    </recommendedName>
</protein>
<reference evidence="2 3" key="1">
    <citation type="journal article" date="2016" name="Nat. Commun.">
        <title>Thousands of microbial genomes shed light on interconnected biogeochemical processes in an aquifer system.</title>
        <authorList>
            <person name="Anantharaman K."/>
            <person name="Brown C.T."/>
            <person name="Hug L.A."/>
            <person name="Sharon I."/>
            <person name="Castelle C.J."/>
            <person name="Probst A.J."/>
            <person name="Thomas B.C."/>
            <person name="Singh A."/>
            <person name="Wilkins M.J."/>
            <person name="Karaoz U."/>
            <person name="Brodie E.L."/>
            <person name="Williams K.H."/>
            <person name="Hubbard S.S."/>
            <person name="Banfield J.F."/>
        </authorList>
    </citation>
    <scope>NUCLEOTIDE SEQUENCE [LARGE SCALE GENOMIC DNA]</scope>
</reference>
<dbReference type="AlphaFoldDB" id="A0A1F4TTQ5"/>
<dbReference type="CDD" id="cd00761">
    <property type="entry name" value="Glyco_tranf_GTA_type"/>
    <property type="match status" value="1"/>
</dbReference>
<accession>A0A1F4TTQ5</accession>
<comment type="caution">
    <text evidence="2">The sequence shown here is derived from an EMBL/GenBank/DDBJ whole genome shotgun (WGS) entry which is preliminary data.</text>
</comment>
<evidence type="ECO:0000313" key="2">
    <source>
        <dbReference type="EMBL" id="OGC36082.1"/>
    </source>
</evidence>
<dbReference type="Proteomes" id="UP000178951">
    <property type="component" value="Unassembled WGS sequence"/>
</dbReference>
<dbReference type="PANTHER" id="PTHR43179">
    <property type="entry name" value="RHAMNOSYLTRANSFERASE WBBL"/>
    <property type="match status" value="1"/>
</dbReference>
<dbReference type="STRING" id="1802583.A2311_00510"/>
<dbReference type="InterPro" id="IPR029044">
    <property type="entry name" value="Nucleotide-diphossugar_trans"/>
</dbReference>
<feature type="domain" description="Glycosyltransferase 2-like" evidence="1">
    <location>
        <begin position="5"/>
        <end position="118"/>
    </location>
</feature>
<evidence type="ECO:0000313" key="3">
    <source>
        <dbReference type="Proteomes" id="UP000178951"/>
    </source>
</evidence>
<sequence>MTLLTIGIPTYNRAAQLSRLLADILPMCQQLGIEVLVSDNNSSDPTPMVIRQFQNFGCLRSLRNQSNLGFDGNVLKLIEQAHGEFLWLMGDDDRLVSSALPALVKLIAENREAGLYYINYLSSPWTPKGEGPLQVKQLTPQSYLDEYLHRASLISTNIFNLNLVKGFTINQACLHHGWIHLHLLLLLAEELQARGAKITIVRNCLVSQGLGMEPEPITKWEKAFVDNFPFTVEQTPARSLKRHRFIKHFYDINIRPTYLTLAKLLTHQQPLALYRKIAKFYRPNWSGRLSFWLQYNLLWKPARLFWPH</sequence>
<dbReference type="EMBL" id="MEUF01000019">
    <property type="protein sequence ID" value="OGC36082.1"/>
    <property type="molecule type" value="Genomic_DNA"/>
</dbReference>
<dbReference type="Pfam" id="PF00535">
    <property type="entry name" value="Glycos_transf_2"/>
    <property type="match status" value="1"/>
</dbReference>
<dbReference type="PANTHER" id="PTHR43179:SF7">
    <property type="entry name" value="RHAMNOSYLTRANSFERASE WBBL"/>
    <property type="match status" value="1"/>
</dbReference>
<dbReference type="SUPFAM" id="SSF53448">
    <property type="entry name" value="Nucleotide-diphospho-sugar transferases"/>
    <property type="match status" value="1"/>
</dbReference>
<proteinExistence type="predicted"/>
<gene>
    <name evidence="2" type="ORF">A2311_00510</name>
</gene>
<dbReference type="InterPro" id="IPR001173">
    <property type="entry name" value="Glyco_trans_2-like"/>
</dbReference>
<organism evidence="2 3">
    <name type="scientific">candidate division WOR-1 bacterium RIFOXYB2_FULL_48_7</name>
    <dbReference type="NCBI Taxonomy" id="1802583"/>
    <lineage>
        <taxon>Bacteria</taxon>
        <taxon>Bacillati</taxon>
        <taxon>Saganbacteria</taxon>
    </lineage>
</organism>
<evidence type="ECO:0000259" key="1">
    <source>
        <dbReference type="Pfam" id="PF00535"/>
    </source>
</evidence>
<dbReference type="Gene3D" id="3.90.550.10">
    <property type="entry name" value="Spore Coat Polysaccharide Biosynthesis Protein SpsA, Chain A"/>
    <property type="match status" value="1"/>
</dbReference>
<name>A0A1F4TTQ5_UNCSA</name>